<evidence type="ECO:0000313" key="3">
    <source>
        <dbReference type="EMBL" id="ENN83891.1"/>
    </source>
</evidence>
<dbReference type="Pfam" id="PF03466">
    <property type="entry name" value="LysR_substrate"/>
    <property type="match status" value="1"/>
</dbReference>
<reference evidence="3 4" key="1">
    <citation type="journal article" date="2012" name="BMC Genomics">
        <title>Genomic basis of broad host range and environmental adaptability of Rhizobium tropici CIAT 899 and Rhizobium sp. PRF 81 which are used in inoculants for common bean (Phaseolus vulgaris L.).</title>
        <authorList>
            <person name="Ormeno-Orrillo E."/>
            <person name="Menna P."/>
            <person name="Almeida L.G."/>
            <person name="Ollero F.J."/>
            <person name="Nicolas M.F."/>
            <person name="Pains Rodrigues E."/>
            <person name="Shigueyoshi Nakatani A."/>
            <person name="Silva Batista J.S."/>
            <person name="Oliveira Chueire L.M."/>
            <person name="Souza R.C."/>
            <person name="Ribeiro Vasconcelos A.T."/>
            <person name="Megias M."/>
            <person name="Hungria M."/>
            <person name="Martinez-Romero E."/>
        </authorList>
    </citation>
    <scope>NUCLEOTIDE SEQUENCE [LARGE SCALE GENOMIC DNA]</scope>
    <source>
        <strain evidence="3 4">PRF 81</strain>
        <plasmid evidence="3">pPRF81a</plasmid>
    </source>
</reference>
<dbReference type="Gene3D" id="3.40.190.10">
    <property type="entry name" value="Periplasmic binding protein-like II"/>
    <property type="match status" value="2"/>
</dbReference>
<dbReference type="EMBL" id="AQHN01000095">
    <property type="protein sequence ID" value="ENN83891.1"/>
    <property type="molecule type" value="Genomic_DNA"/>
</dbReference>
<feature type="domain" description="LysR substrate-binding" evidence="2">
    <location>
        <begin position="1"/>
        <end position="177"/>
    </location>
</feature>
<protein>
    <submittedName>
        <fullName evidence="3">Transcriptional regulator</fullName>
    </submittedName>
</protein>
<keyword evidence="3" id="KW-0614">Plasmid</keyword>
<keyword evidence="4" id="KW-1185">Reference proteome</keyword>
<dbReference type="PANTHER" id="PTHR30537">
    <property type="entry name" value="HTH-TYPE TRANSCRIPTIONAL REGULATOR"/>
    <property type="match status" value="1"/>
</dbReference>
<dbReference type="SUPFAM" id="SSF53850">
    <property type="entry name" value="Periplasmic binding protein-like II"/>
    <property type="match status" value="1"/>
</dbReference>
<dbReference type="InterPro" id="IPR058163">
    <property type="entry name" value="LysR-type_TF_proteobact-type"/>
</dbReference>
<proteinExistence type="inferred from homology"/>
<geneLocation type="plasmid" evidence="3">
    <name>pPRF81a</name>
</geneLocation>
<accession>N6USW5</accession>
<evidence type="ECO:0000259" key="2">
    <source>
        <dbReference type="Pfam" id="PF03466"/>
    </source>
</evidence>
<dbReference type="InterPro" id="IPR005119">
    <property type="entry name" value="LysR_subst-bd"/>
</dbReference>
<evidence type="ECO:0000256" key="1">
    <source>
        <dbReference type="ARBA" id="ARBA00009437"/>
    </source>
</evidence>
<sequence length="189" mass="20771">MADFRRQHPEIALRIVAQDELDEIKPNGADLLIRYGPGSWEEPTAIKLFNARVVAMASPDYLARHPIRNIDDVTTAALIAYDTPGREWVSWSDWARVALRGRALPTPALSVSRYHDAVIAAQQGHGIVLVWNVLDRAGLGVEGLVPIPGPEIRSPGAFYLVPLTAEKEATRSLIDWFNGQSVIEKNAGS</sequence>
<evidence type="ECO:0000313" key="4">
    <source>
        <dbReference type="Proteomes" id="UP000012429"/>
    </source>
</evidence>
<dbReference type="PANTHER" id="PTHR30537:SF5">
    <property type="entry name" value="HTH-TYPE TRANSCRIPTIONAL ACTIVATOR TTDR-RELATED"/>
    <property type="match status" value="1"/>
</dbReference>
<organism evidence="3 4">
    <name type="scientific">Rhizobium freirei PRF 81</name>
    <dbReference type="NCBI Taxonomy" id="363754"/>
    <lineage>
        <taxon>Bacteria</taxon>
        <taxon>Pseudomonadati</taxon>
        <taxon>Pseudomonadota</taxon>
        <taxon>Alphaproteobacteria</taxon>
        <taxon>Hyphomicrobiales</taxon>
        <taxon>Rhizobiaceae</taxon>
        <taxon>Rhizobium/Agrobacterium group</taxon>
        <taxon>Rhizobium</taxon>
    </lineage>
</organism>
<comment type="similarity">
    <text evidence="1">Belongs to the LysR transcriptional regulatory family.</text>
</comment>
<gene>
    <name evidence="3" type="ORF">RHSP_41824</name>
</gene>
<comment type="caution">
    <text evidence="3">The sequence shown here is derived from an EMBL/GenBank/DDBJ whole genome shotgun (WGS) entry which is preliminary data.</text>
</comment>
<dbReference type="AlphaFoldDB" id="N6USW5"/>
<name>N6USW5_9HYPH</name>
<dbReference type="Proteomes" id="UP000012429">
    <property type="component" value="Unassembled WGS sequence"/>
</dbReference>